<protein>
    <submittedName>
        <fullName evidence="2">Membrane protein</fullName>
    </submittedName>
</protein>
<evidence type="ECO:0000256" key="1">
    <source>
        <dbReference type="SAM" id="Phobius"/>
    </source>
</evidence>
<organism evidence="2 3">
    <name type="scientific">Bacteroides fragilis str. 3783N1-6</name>
    <dbReference type="NCBI Taxonomy" id="1339310"/>
    <lineage>
        <taxon>Bacteria</taxon>
        <taxon>Pseudomonadati</taxon>
        <taxon>Bacteroidota</taxon>
        <taxon>Bacteroidia</taxon>
        <taxon>Bacteroidales</taxon>
        <taxon>Bacteroidaceae</taxon>
        <taxon>Bacteroides</taxon>
    </lineage>
</organism>
<name>A0AB73ALE0_BACFG</name>
<evidence type="ECO:0000313" key="2">
    <source>
        <dbReference type="EMBL" id="EYB09927.1"/>
    </source>
</evidence>
<keyword evidence="1" id="KW-0472">Membrane</keyword>
<sequence>MKKMKKGTVQFIVLILIILEYIYIPSGTLYMIPSQLS</sequence>
<proteinExistence type="predicted"/>
<dbReference type="Proteomes" id="UP000021175">
    <property type="component" value="Unassembled WGS sequence"/>
</dbReference>
<keyword evidence="1" id="KW-1133">Transmembrane helix</keyword>
<dbReference type="AlphaFoldDB" id="A0AB73ALE0"/>
<accession>A0AB73ALE0</accession>
<evidence type="ECO:0000313" key="3">
    <source>
        <dbReference type="Proteomes" id="UP000021175"/>
    </source>
</evidence>
<dbReference type="EMBL" id="JGEU01000034">
    <property type="protein sequence ID" value="EYB09927.1"/>
    <property type="molecule type" value="Genomic_DNA"/>
</dbReference>
<reference evidence="2 3" key="1">
    <citation type="submission" date="2014-02" db="EMBL/GenBank/DDBJ databases">
        <authorList>
            <person name="Sears C."/>
            <person name="Carroll K."/>
            <person name="Sack B.R."/>
            <person name="Qadri F."/>
            <person name="Myers L.L."/>
            <person name="Chung G.-T."/>
            <person name="Escheverria P."/>
            <person name="Fraser C.M."/>
            <person name="Sadzewicz L."/>
            <person name="Shefchek K.A."/>
            <person name="Tallon L."/>
            <person name="Das S.P."/>
            <person name="Daugherty S."/>
            <person name="Mongodin E.F."/>
        </authorList>
    </citation>
    <scope>NUCLEOTIDE SEQUENCE [LARGE SCALE GENOMIC DNA]</scope>
    <source>
        <strain evidence="2 3">3783N1-6</strain>
    </source>
</reference>
<keyword evidence="1" id="KW-0812">Transmembrane</keyword>
<comment type="caution">
    <text evidence="2">The sequence shown here is derived from an EMBL/GenBank/DDBJ whole genome shotgun (WGS) entry which is preliminary data.</text>
</comment>
<feature type="transmembrane region" description="Helical" evidence="1">
    <location>
        <begin position="12"/>
        <end position="32"/>
    </location>
</feature>
<gene>
    <name evidence="2" type="ORF">M119_2258</name>
</gene>